<dbReference type="SUPFAM" id="SSF88713">
    <property type="entry name" value="Glycoside hydrolase/deacetylase"/>
    <property type="match status" value="1"/>
</dbReference>
<dbReference type="SUPFAM" id="SSF63446">
    <property type="entry name" value="Type I dockerin domain"/>
    <property type="match status" value="1"/>
</dbReference>
<evidence type="ECO:0000259" key="13">
    <source>
        <dbReference type="PROSITE" id="PS51175"/>
    </source>
</evidence>
<dbReference type="PROSITE" id="PS00018">
    <property type="entry name" value="EF_HAND_1"/>
    <property type="match status" value="1"/>
</dbReference>
<reference evidence="18" key="1">
    <citation type="submission" date="2018-11" db="EMBL/GenBank/DDBJ databases">
        <title>Genome sequencing of a novel mesophilic and cellulolytic organism within the genus Hungateiclostridium.</title>
        <authorList>
            <person name="Rettenmaier R."/>
            <person name="Liebl W."/>
            <person name="Zverlov V."/>
        </authorList>
    </citation>
    <scope>NUCLEOTIDE SEQUENCE [LARGE SCALE GENOMIC DNA]</scope>
    <source>
        <strain evidence="18">N2K1</strain>
    </source>
</reference>
<dbReference type="Gene3D" id="2.60.120.180">
    <property type="match status" value="1"/>
</dbReference>
<dbReference type="InterPro" id="IPR001137">
    <property type="entry name" value="Glyco_hydro_11"/>
</dbReference>
<dbReference type="InterPro" id="IPR005084">
    <property type="entry name" value="CBM6"/>
</dbReference>
<dbReference type="Gene3D" id="3.20.20.370">
    <property type="entry name" value="Glycoside hydrolase/deacetylase"/>
    <property type="match status" value="1"/>
</dbReference>
<comment type="pathway">
    <text evidence="2 10">Glycan degradation; xylan degradation.</text>
</comment>
<dbReference type="InterPro" id="IPR018247">
    <property type="entry name" value="EF_Hand_1_Ca_BS"/>
</dbReference>
<dbReference type="InterPro" id="IPR002509">
    <property type="entry name" value="NODB_dom"/>
</dbReference>
<dbReference type="RefSeq" id="WP_128706287.1">
    <property type="nucleotide sequence ID" value="NZ_RLII01000023.1"/>
</dbReference>
<feature type="active site" description="Proton donor" evidence="10">
    <location>
        <position position="212"/>
    </location>
</feature>
<dbReference type="PANTHER" id="PTHR46828:SF2">
    <property type="entry name" value="ENDO-1,4-BETA-XYLANASE A-RELATED"/>
    <property type="match status" value="1"/>
</dbReference>
<evidence type="ECO:0000256" key="2">
    <source>
        <dbReference type="ARBA" id="ARBA00004851"/>
    </source>
</evidence>
<dbReference type="GO" id="GO:0016810">
    <property type="term" value="F:hydrolase activity, acting on carbon-nitrogen (but not peptide) bonds"/>
    <property type="evidence" value="ECO:0007669"/>
    <property type="project" value="InterPro"/>
</dbReference>
<keyword evidence="8 10" id="KW-0326">Glycosidase</keyword>
<dbReference type="InterPro" id="IPR008979">
    <property type="entry name" value="Galactose-bd-like_sf"/>
</dbReference>
<evidence type="ECO:0000256" key="1">
    <source>
        <dbReference type="ARBA" id="ARBA00000681"/>
    </source>
</evidence>
<dbReference type="PROSITE" id="PS00776">
    <property type="entry name" value="GH11_1"/>
    <property type="match status" value="1"/>
</dbReference>
<dbReference type="InterPro" id="IPR006584">
    <property type="entry name" value="Cellulose-bd_IV"/>
</dbReference>
<dbReference type="InterPro" id="IPR013320">
    <property type="entry name" value="ConA-like_dom_sf"/>
</dbReference>
<evidence type="ECO:0000313" key="18">
    <source>
        <dbReference type="Proteomes" id="UP000289166"/>
    </source>
</evidence>
<dbReference type="GO" id="GO:0030246">
    <property type="term" value="F:carbohydrate binding"/>
    <property type="evidence" value="ECO:0007669"/>
    <property type="project" value="InterPro"/>
</dbReference>
<dbReference type="InterPro" id="IPR002105">
    <property type="entry name" value="Dockerin_1_rpt"/>
</dbReference>
<evidence type="ECO:0000256" key="8">
    <source>
        <dbReference type="ARBA" id="ARBA00023295"/>
    </source>
</evidence>
<dbReference type="Gene3D" id="2.60.120.260">
    <property type="entry name" value="Galactose-binding domain-like"/>
    <property type="match status" value="1"/>
</dbReference>
<dbReference type="InterPro" id="IPR033123">
    <property type="entry name" value="GH11_dom"/>
</dbReference>
<keyword evidence="6 10" id="KW-0378">Hydrolase</keyword>
<dbReference type="OrthoDB" id="9806342at2"/>
<dbReference type="Gene3D" id="1.10.1330.10">
    <property type="entry name" value="Dockerin domain"/>
    <property type="match status" value="1"/>
</dbReference>
<evidence type="ECO:0000256" key="6">
    <source>
        <dbReference type="ARBA" id="ARBA00022801"/>
    </source>
</evidence>
<dbReference type="PROSITE" id="PS51761">
    <property type="entry name" value="GH11_3"/>
    <property type="match status" value="1"/>
</dbReference>
<feature type="domain" description="NodB homology" evidence="14">
    <location>
        <begin position="477"/>
        <end position="655"/>
    </location>
</feature>
<feature type="active site" description="Nucleophile" evidence="10">
    <location>
        <position position="121"/>
    </location>
</feature>
<dbReference type="InterPro" id="IPR036439">
    <property type="entry name" value="Dockerin_dom_sf"/>
</dbReference>
<organism evidence="17 18">
    <name type="scientific">Acetivibrio mesophilus</name>
    <dbReference type="NCBI Taxonomy" id="2487273"/>
    <lineage>
        <taxon>Bacteria</taxon>
        <taxon>Bacillati</taxon>
        <taxon>Bacillota</taxon>
        <taxon>Clostridia</taxon>
        <taxon>Eubacteriales</taxon>
        <taxon>Oscillospiraceae</taxon>
        <taxon>Acetivibrio</taxon>
    </lineage>
</organism>
<dbReference type="PROSITE" id="PS51766">
    <property type="entry name" value="DOCKERIN"/>
    <property type="match status" value="1"/>
</dbReference>
<evidence type="ECO:0000256" key="3">
    <source>
        <dbReference type="ARBA" id="ARBA00012590"/>
    </source>
</evidence>
<dbReference type="EMBL" id="RLII01000023">
    <property type="protein sequence ID" value="RXE58155.1"/>
    <property type="molecule type" value="Genomic_DNA"/>
</dbReference>
<dbReference type="GO" id="GO:0031176">
    <property type="term" value="F:endo-1,4-beta-xylanase activity"/>
    <property type="evidence" value="ECO:0007669"/>
    <property type="project" value="UniProtKB-UniRule"/>
</dbReference>
<comment type="catalytic activity">
    <reaction evidence="1 10">
        <text>Endohydrolysis of (1-&gt;4)-beta-D-xylosidic linkages in xylans.</text>
        <dbReference type="EC" id="3.2.1.8"/>
    </reaction>
</comment>
<dbReference type="Pfam" id="PF00404">
    <property type="entry name" value="Dockerin_1"/>
    <property type="match status" value="1"/>
</dbReference>
<evidence type="ECO:0000256" key="5">
    <source>
        <dbReference type="ARBA" id="ARBA00022729"/>
    </source>
</evidence>
<dbReference type="InterPro" id="IPR018208">
    <property type="entry name" value="GH11_AS_1"/>
</dbReference>
<name>A0A4Q0I387_9FIRM</name>
<keyword evidence="9 10" id="KW-0624">Polysaccharide degradation</keyword>
<feature type="chain" id="PRO_5020363610" description="endo-1,4-beta-xylanase" evidence="12">
    <location>
        <begin position="29"/>
        <end position="680"/>
    </location>
</feature>
<dbReference type="PRINTS" id="PR00911">
    <property type="entry name" value="GLHYDRLASE11"/>
</dbReference>
<comment type="caution">
    <text evidence="17">The sequence shown here is derived from an EMBL/GenBank/DDBJ whole genome shotgun (WGS) entry which is preliminary data.</text>
</comment>
<evidence type="ECO:0000256" key="10">
    <source>
        <dbReference type="PROSITE-ProRule" id="PRU01097"/>
    </source>
</evidence>
<evidence type="ECO:0000259" key="15">
    <source>
        <dbReference type="PROSITE" id="PS51761"/>
    </source>
</evidence>
<dbReference type="UniPathway" id="UPA00114"/>
<dbReference type="Pfam" id="PF01522">
    <property type="entry name" value="Polysacc_deac_1"/>
    <property type="match status" value="1"/>
</dbReference>
<proteinExistence type="inferred from homology"/>
<dbReference type="CDD" id="cd04084">
    <property type="entry name" value="CBM6_xylanase-like"/>
    <property type="match status" value="1"/>
</dbReference>
<dbReference type="EC" id="3.2.1.8" evidence="3 10"/>
<dbReference type="PANTHER" id="PTHR46828">
    <property type="entry name" value="ENDO-1,4-BETA-XYLANASE A-RELATED"/>
    <property type="match status" value="1"/>
</dbReference>
<feature type="domain" description="Dockerin" evidence="16">
    <location>
        <begin position="385"/>
        <end position="453"/>
    </location>
</feature>
<dbReference type="PROSITE" id="PS51677">
    <property type="entry name" value="NODB"/>
    <property type="match status" value="1"/>
</dbReference>
<dbReference type="SMART" id="SM00606">
    <property type="entry name" value="CBD_IV"/>
    <property type="match status" value="1"/>
</dbReference>
<feature type="region of interest" description="Disordered" evidence="11">
    <location>
        <begin position="376"/>
        <end position="396"/>
    </location>
</feature>
<gene>
    <name evidence="17" type="ORF">EFD62_13740</name>
</gene>
<feature type="domain" description="CBM6" evidence="13">
    <location>
        <begin position="249"/>
        <end position="371"/>
    </location>
</feature>
<protein>
    <recommendedName>
        <fullName evidence="3 10">endo-1,4-beta-xylanase</fullName>
        <ecNumber evidence="3 10">3.2.1.8</ecNumber>
    </recommendedName>
</protein>
<dbReference type="InterPro" id="IPR011330">
    <property type="entry name" value="Glyco_hydro/deAcase_b/a-brl"/>
</dbReference>
<dbReference type="PROSITE" id="PS51175">
    <property type="entry name" value="CBM6"/>
    <property type="match status" value="1"/>
</dbReference>
<dbReference type="Pfam" id="PF00457">
    <property type="entry name" value="Glyco_hydro_11"/>
    <property type="match status" value="1"/>
</dbReference>
<keyword evidence="5 12" id="KW-0732">Signal</keyword>
<sequence>MKQKLLVIFMILMSFTISFTLFPVNVHAQTITSNQTGTHGGYNFEYWKDRGNGTMVLKDGGAFSCEWSNINNILFRKGFKYNETQTHQQLGNITLTYSCNYQPNGNSYLSVYGWTSDPLVEYYIIESWGNWRPPGATSKGTITVDGGTYDIYETTRVDQPSIKGDVTTFQQYWSVRTTKRTSGTISVSEHFKAWENMGMKMGKMYEVSLVVEGYQSSGKADVTSMSITVGGTPPSPQPTATPAPRSAFEIIEAEEYNSLKSSTIETIGTSDGGSGIGYIENGDYLVFNKIDFGSGANSFTARVASDADTPTDIQLRLGSASGALIGTLSIPSTGGWNDYKEKTCSITNTTGIKDLYLVFSGPVNIDYFTFDSGSVAPTPTPTSQPSQNKGDLNGDKKVNSTDLTILKRHLLEISKITGTALDNADVNSDGKVNSTDLTVLKRYILGVISAFPGGNPQPSNSPQPTDVPKPTINPNAKLVALTFDDGPDNVLTARVLDKLDKYNVKATFMVIGQKVNNSTASTIKRMVDSGHEIGNHSWGYSGMANMSPAEIKKSIDDTNAAILKYSGTTPKFFRPPNLETSATLFNNVNLVFASGLTANDWIQSTTAQQRASAIINGVKDGTIILLHDVQPEPHPTPEALDIIIPTLKSQGYEFVTLSELFTLKGVPIDPSVKKMYYSVP</sequence>
<dbReference type="PROSITE" id="PS00777">
    <property type="entry name" value="GH11_2"/>
    <property type="match status" value="1"/>
</dbReference>
<feature type="signal peptide" evidence="12">
    <location>
        <begin position="1"/>
        <end position="28"/>
    </location>
</feature>
<evidence type="ECO:0000259" key="14">
    <source>
        <dbReference type="PROSITE" id="PS51677"/>
    </source>
</evidence>
<evidence type="ECO:0000256" key="7">
    <source>
        <dbReference type="ARBA" id="ARBA00023277"/>
    </source>
</evidence>
<dbReference type="InterPro" id="IPR016134">
    <property type="entry name" value="Dockerin_dom"/>
</dbReference>
<keyword evidence="4 10" id="KW-0858">Xylan degradation</keyword>
<dbReference type="CDD" id="cd14256">
    <property type="entry name" value="Dockerin_I"/>
    <property type="match status" value="1"/>
</dbReference>
<dbReference type="GO" id="GO:0045493">
    <property type="term" value="P:xylan catabolic process"/>
    <property type="evidence" value="ECO:0007669"/>
    <property type="project" value="UniProtKB-UniRule"/>
</dbReference>
<evidence type="ECO:0000256" key="4">
    <source>
        <dbReference type="ARBA" id="ARBA00022651"/>
    </source>
</evidence>
<keyword evidence="18" id="KW-1185">Reference proteome</keyword>
<evidence type="ECO:0000256" key="12">
    <source>
        <dbReference type="SAM" id="SignalP"/>
    </source>
</evidence>
<accession>A0A4Q0I387</accession>
<dbReference type="AlphaFoldDB" id="A0A4Q0I387"/>
<dbReference type="InterPro" id="IPR013319">
    <property type="entry name" value="GH11/12"/>
</dbReference>
<keyword evidence="7 10" id="KW-0119">Carbohydrate metabolism</keyword>
<dbReference type="SUPFAM" id="SSF49899">
    <property type="entry name" value="Concanavalin A-like lectins/glucanases"/>
    <property type="match status" value="1"/>
</dbReference>
<dbReference type="Proteomes" id="UP000289166">
    <property type="component" value="Unassembled WGS sequence"/>
</dbReference>
<dbReference type="SUPFAM" id="SSF49785">
    <property type="entry name" value="Galactose-binding domain-like"/>
    <property type="match status" value="1"/>
</dbReference>
<feature type="domain" description="GH11" evidence="15">
    <location>
        <begin position="30"/>
        <end position="225"/>
    </location>
</feature>
<evidence type="ECO:0000259" key="16">
    <source>
        <dbReference type="PROSITE" id="PS51766"/>
    </source>
</evidence>
<dbReference type="Pfam" id="PF03422">
    <property type="entry name" value="CBM_6"/>
    <property type="match status" value="1"/>
</dbReference>
<comment type="similarity">
    <text evidence="10">Belongs to the glycosyl hydrolase 11 (cellulase G) family.</text>
</comment>
<evidence type="ECO:0000313" key="17">
    <source>
        <dbReference type="EMBL" id="RXE58155.1"/>
    </source>
</evidence>
<evidence type="ECO:0000256" key="11">
    <source>
        <dbReference type="SAM" id="MobiDB-lite"/>
    </source>
</evidence>
<dbReference type="PROSITE" id="PS00448">
    <property type="entry name" value="CLOS_CELLULOSOME_RPT"/>
    <property type="match status" value="1"/>
</dbReference>
<dbReference type="CDD" id="cd10954">
    <property type="entry name" value="CE4_CtAXE_like"/>
    <property type="match status" value="1"/>
</dbReference>
<dbReference type="InterPro" id="IPR033119">
    <property type="entry name" value="GH11_AS_2"/>
</dbReference>
<evidence type="ECO:0000256" key="9">
    <source>
        <dbReference type="ARBA" id="ARBA00023326"/>
    </source>
</evidence>